<keyword evidence="2 5" id="KW-0812">Transmembrane</keyword>
<dbReference type="GO" id="GO:0016020">
    <property type="term" value="C:membrane"/>
    <property type="evidence" value="ECO:0007669"/>
    <property type="project" value="UniProtKB-SubCell"/>
</dbReference>
<keyword evidence="4 5" id="KW-0472">Membrane</keyword>
<feature type="transmembrane region" description="Helical" evidence="5">
    <location>
        <begin position="61"/>
        <end position="78"/>
    </location>
</feature>
<dbReference type="AlphaFoldDB" id="A0A7X8YEV8"/>
<gene>
    <name evidence="7" type="ORF">HGQ17_11700</name>
</gene>
<reference evidence="7 8" key="1">
    <citation type="submission" date="2020-04" db="EMBL/GenBank/DDBJ databases">
        <title>Nesterenkonia sp. nov., isolated from marine sediment.</title>
        <authorList>
            <person name="Zhang G."/>
        </authorList>
    </citation>
    <scope>NUCLEOTIDE SEQUENCE [LARGE SCALE GENOMIC DNA]</scope>
    <source>
        <strain evidence="7 8">MY13</strain>
    </source>
</reference>
<evidence type="ECO:0000256" key="4">
    <source>
        <dbReference type="ARBA" id="ARBA00023136"/>
    </source>
</evidence>
<dbReference type="RefSeq" id="WP_168888125.1">
    <property type="nucleotide sequence ID" value="NZ_JABAHY010000012.1"/>
</dbReference>
<name>A0A7X8YEV8_9MICC</name>
<feature type="domain" description="TM2" evidence="6">
    <location>
        <begin position="32"/>
        <end position="78"/>
    </location>
</feature>
<evidence type="ECO:0000313" key="7">
    <source>
        <dbReference type="EMBL" id="NLS10642.1"/>
    </source>
</evidence>
<feature type="transmembrane region" description="Helical" evidence="5">
    <location>
        <begin position="35"/>
        <end position="54"/>
    </location>
</feature>
<feature type="transmembrane region" description="Helical" evidence="5">
    <location>
        <begin position="84"/>
        <end position="106"/>
    </location>
</feature>
<feature type="transmembrane region" description="Helical" evidence="5">
    <location>
        <begin position="118"/>
        <end position="143"/>
    </location>
</feature>
<proteinExistence type="predicted"/>
<dbReference type="Pfam" id="PF05154">
    <property type="entry name" value="TM2"/>
    <property type="match status" value="1"/>
</dbReference>
<dbReference type="EMBL" id="JABAHY010000012">
    <property type="protein sequence ID" value="NLS10642.1"/>
    <property type="molecule type" value="Genomic_DNA"/>
</dbReference>
<sequence>MSTHSFDVDDDFYANTFTEEDREAFETQPISQKKFLLAWALALFLGPIGAQRYYLGYYPTALLKTCLFIAGVVLLVVFDLANLGLALIGVVGAWTIIDLFLLLSGTMQDKHDHRLSGFTRFAGICAGLTVLVLVGMMVAALVIGTSTGVSLG</sequence>
<organism evidence="7 8">
    <name type="scientific">Nesterenkonia sedimenti</name>
    <dbReference type="NCBI Taxonomy" id="1463632"/>
    <lineage>
        <taxon>Bacteria</taxon>
        <taxon>Bacillati</taxon>
        <taxon>Actinomycetota</taxon>
        <taxon>Actinomycetes</taxon>
        <taxon>Micrococcales</taxon>
        <taxon>Micrococcaceae</taxon>
        <taxon>Nesterenkonia</taxon>
    </lineage>
</organism>
<dbReference type="InterPro" id="IPR007829">
    <property type="entry name" value="TM2"/>
</dbReference>
<evidence type="ECO:0000259" key="6">
    <source>
        <dbReference type="Pfam" id="PF05154"/>
    </source>
</evidence>
<evidence type="ECO:0000256" key="1">
    <source>
        <dbReference type="ARBA" id="ARBA00004141"/>
    </source>
</evidence>
<evidence type="ECO:0000256" key="3">
    <source>
        <dbReference type="ARBA" id="ARBA00022989"/>
    </source>
</evidence>
<evidence type="ECO:0000256" key="2">
    <source>
        <dbReference type="ARBA" id="ARBA00022692"/>
    </source>
</evidence>
<evidence type="ECO:0000256" key="5">
    <source>
        <dbReference type="SAM" id="Phobius"/>
    </source>
</evidence>
<dbReference type="Proteomes" id="UP000523139">
    <property type="component" value="Unassembled WGS sequence"/>
</dbReference>
<comment type="subcellular location">
    <subcellularLocation>
        <location evidence="1">Membrane</location>
        <topology evidence="1">Multi-pass membrane protein</topology>
    </subcellularLocation>
</comment>
<comment type="caution">
    <text evidence="7">The sequence shown here is derived from an EMBL/GenBank/DDBJ whole genome shotgun (WGS) entry which is preliminary data.</text>
</comment>
<evidence type="ECO:0000313" key="8">
    <source>
        <dbReference type="Proteomes" id="UP000523139"/>
    </source>
</evidence>
<protein>
    <recommendedName>
        <fullName evidence="6">TM2 domain-containing protein</fullName>
    </recommendedName>
</protein>
<keyword evidence="3 5" id="KW-1133">Transmembrane helix</keyword>
<keyword evidence="8" id="KW-1185">Reference proteome</keyword>
<accession>A0A7X8YEV8</accession>